<evidence type="ECO:0000256" key="1">
    <source>
        <dbReference type="SAM" id="MobiDB-lite"/>
    </source>
</evidence>
<reference evidence="3 4" key="1">
    <citation type="journal article" date="2019" name="Mol. Ecol. Resour.">
        <title>Improving Illumina assemblies with Hi-C and long reads: an example with the North African dromedary.</title>
        <authorList>
            <person name="Elbers J.P."/>
            <person name="Rogers M.F."/>
            <person name="Perelman P.L."/>
            <person name="Proskuryakova A.A."/>
            <person name="Serdyukova N.A."/>
            <person name="Johnson W.E."/>
            <person name="Horin P."/>
            <person name="Corander J."/>
            <person name="Murphy D."/>
            <person name="Burger P.A."/>
        </authorList>
    </citation>
    <scope>NUCLEOTIDE SEQUENCE [LARGE SCALE GENOMIC DNA]</scope>
    <source>
        <strain evidence="3">Drom800</strain>
        <tissue evidence="3">Blood</tissue>
    </source>
</reference>
<comment type="caution">
    <text evidence="3">The sequence shown here is derived from an EMBL/GenBank/DDBJ whole genome shotgun (WGS) entry which is preliminary data.</text>
</comment>
<dbReference type="Proteomes" id="UP000299084">
    <property type="component" value="Unassembled WGS sequence"/>
</dbReference>
<feature type="compositionally biased region" description="Basic and acidic residues" evidence="1">
    <location>
        <begin position="46"/>
        <end position="55"/>
    </location>
</feature>
<evidence type="ECO:0000313" key="4">
    <source>
        <dbReference type="Proteomes" id="UP000299084"/>
    </source>
</evidence>
<protein>
    <recommendedName>
        <fullName evidence="2">GAGE domain-containing protein</fullName>
    </recommendedName>
</protein>
<dbReference type="Pfam" id="PF05831">
    <property type="entry name" value="GAGE"/>
    <property type="match status" value="1"/>
</dbReference>
<dbReference type="AlphaFoldDB" id="A0A5N4C443"/>
<proteinExistence type="predicted"/>
<dbReference type="EMBL" id="JWIN03000037">
    <property type="protein sequence ID" value="KAB1253626.1"/>
    <property type="molecule type" value="Genomic_DNA"/>
</dbReference>
<keyword evidence="4" id="KW-1185">Reference proteome</keyword>
<gene>
    <name evidence="3" type="ORF">Cadr_000003354</name>
</gene>
<feature type="non-terminal residue" evidence="3">
    <location>
        <position position="96"/>
    </location>
</feature>
<sequence length="96" mass="10695">MIKHVSIQLGLWLPTVISNLKDGSHQLQVRTLDLVKPKRMKEHLQLKAHGDKQPQEWEPPTSSQDIRPGKAKEDEGASAVEGEGEEKRNASCVCVC</sequence>
<evidence type="ECO:0000313" key="3">
    <source>
        <dbReference type="EMBL" id="KAB1253626.1"/>
    </source>
</evidence>
<organism evidence="3 4">
    <name type="scientific">Camelus dromedarius</name>
    <name type="common">Dromedary</name>
    <name type="synonym">Arabian camel</name>
    <dbReference type="NCBI Taxonomy" id="9838"/>
    <lineage>
        <taxon>Eukaryota</taxon>
        <taxon>Metazoa</taxon>
        <taxon>Chordata</taxon>
        <taxon>Craniata</taxon>
        <taxon>Vertebrata</taxon>
        <taxon>Euteleostomi</taxon>
        <taxon>Mammalia</taxon>
        <taxon>Eutheria</taxon>
        <taxon>Laurasiatheria</taxon>
        <taxon>Artiodactyla</taxon>
        <taxon>Tylopoda</taxon>
        <taxon>Camelidae</taxon>
        <taxon>Camelus</taxon>
    </lineage>
</organism>
<dbReference type="InterPro" id="IPR031320">
    <property type="entry name" value="GAGE"/>
</dbReference>
<evidence type="ECO:0000259" key="2">
    <source>
        <dbReference type="Pfam" id="PF05831"/>
    </source>
</evidence>
<feature type="domain" description="GAGE" evidence="2">
    <location>
        <begin position="47"/>
        <end position="84"/>
    </location>
</feature>
<accession>A0A5N4C443</accession>
<name>A0A5N4C443_CAMDR</name>
<feature type="region of interest" description="Disordered" evidence="1">
    <location>
        <begin position="46"/>
        <end position="90"/>
    </location>
</feature>